<name>A0A484CWL9_PERFV</name>
<keyword evidence="2" id="KW-1015">Disulfide bond</keyword>
<dbReference type="InterPro" id="IPR016186">
    <property type="entry name" value="C-type_lectin-like/link_sf"/>
</dbReference>
<gene>
    <name evidence="6" type="ORF">EPR50_G00105070</name>
</gene>
<evidence type="ECO:0000256" key="1">
    <source>
        <dbReference type="ARBA" id="ARBA00022734"/>
    </source>
</evidence>
<dbReference type="PROSITE" id="PS00615">
    <property type="entry name" value="C_TYPE_LECTIN_1"/>
    <property type="match status" value="1"/>
</dbReference>
<evidence type="ECO:0000313" key="6">
    <source>
        <dbReference type="EMBL" id="TDH07355.1"/>
    </source>
</evidence>
<dbReference type="PANTHER" id="PTHR22803">
    <property type="entry name" value="MANNOSE, PHOSPHOLIPASE, LECTIN RECEPTOR RELATED"/>
    <property type="match status" value="1"/>
</dbReference>
<keyword evidence="4" id="KW-0812">Transmembrane</keyword>
<dbReference type="Pfam" id="PF00059">
    <property type="entry name" value="Lectin_C"/>
    <property type="match status" value="1"/>
</dbReference>
<dbReference type="Proteomes" id="UP000295070">
    <property type="component" value="Chromosome 10"/>
</dbReference>
<feature type="domain" description="C-type lectin" evidence="5">
    <location>
        <begin position="298"/>
        <end position="415"/>
    </location>
</feature>
<evidence type="ECO:0000259" key="5">
    <source>
        <dbReference type="PROSITE" id="PS50041"/>
    </source>
</evidence>
<protein>
    <recommendedName>
        <fullName evidence="5">C-type lectin domain-containing protein</fullName>
    </recommendedName>
</protein>
<dbReference type="InterPro" id="IPR001304">
    <property type="entry name" value="C-type_lectin-like"/>
</dbReference>
<sequence length="416" mass="47890">MDKQSQREKQTIIRMELMEIDDDEIYINTNLTMEGLINKDLQRKKQPCRCVTVCLGLLCAVLLAGNIGQFIYYEMISRPTSADPTQASYIQGDRLQSPDASTEERKQLEARLSNLTKEKDQLQRSHNSLTTQKDEFKASLNNLKSERDLLQASYNDMQRNLEGLQTNHNNLTASKDQLQTNYSSLQKKKKKKDELQTLFTTLRENRDQLQSNFSSLKNNKDQLQRNYNTLSIKENHLQISYNSLWKDKELLQTSYNTLQRKIDQLQANYSSLATFRDQYKKKIDKIKGIPCQTGWRKFDISCYLVSTAKKNWTLSRQDCIARGADLVVIDSRDEQAFVNGLLQSDQNVWIGLTDSLKEGTWMWVDGTPVTTTFWQPGQPNSYNGNQDCAETVQKSTGVGEWNDDGCFSDQTAICEK</sequence>
<evidence type="ECO:0000256" key="4">
    <source>
        <dbReference type="SAM" id="Phobius"/>
    </source>
</evidence>
<keyword evidence="3" id="KW-0175">Coiled coil</keyword>
<dbReference type="Gene3D" id="3.10.100.10">
    <property type="entry name" value="Mannose-Binding Protein A, subunit A"/>
    <property type="match status" value="1"/>
</dbReference>
<dbReference type="InterPro" id="IPR018378">
    <property type="entry name" value="C-type_lectin_CS"/>
</dbReference>
<dbReference type="Gene3D" id="1.20.5.1000">
    <property type="entry name" value="arf6 gtpase in complex with a specific effector, jip4"/>
    <property type="match status" value="1"/>
</dbReference>
<comment type="caution">
    <text evidence="6">The sequence shown here is derived from an EMBL/GenBank/DDBJ whole genome shotgun (WGS) entry which is preliminary data.</text>
</comment>
<evidence type="ECO:0000256" key="2">
    <source>
        <dbReference type="ARBA" id="ARBA00023157"/>
    </source>
</evidence>
<organism evidence="6 7">
    <name type="scientific">Perca flavescens</name>
    <name type="common">American yellow perch</name>
    <name type="synonym">Morone flavescens</name>
    <dbReference type="NCBI Taxonomy" id="8167"/>
    <lineage>
        <taxon>Eukaryota</taxon>
        <taxon>Metazoa</taxon>
        <taxon>Chordata</taxon>
        <taxon>Craniata</taxon>
        <taxon>Vertebrata</taxon>
        <taxon>Euteleostomi</taxon>
        <taxon>Actinopterygii</taxon>
        <taxon>Neopterygii</taxon>
        <taxon>Teleostei</taxon>
        <taxon>Neoteleostei</taxon>
        <taxon>Acanthomorphata</taxon>
        <taxon>Eupercaria</taxon>
        <taxon>Perciformes</taxon>
        <taxon>Percoidei</taxon>
        <taxon>Percidae</taxon>
        <taxon>Percinae</taxon>
        <taxon>Perca</taxon>
    </lineage>
</organism>
<dbReference type="SMART" id="SM00034">
    <property type="entry name" value="CLECT"/>
    <property type="match status" value="1"/>
</dbReference>
<evidence type="ECO:0000256" key="3">
    <source>
        <dbReference type="SAM" id="Coils"/>
    </source>
</evidence>
<dbReference type="InterPro" id="IPR033989">
    <property type="entry name" value="CD209-like_CTLD"/>
</dbReference>
<dbReference type="GO" id="GO:0030246">
    <property type="term" value="F:carbohydrate binding"/>
    <property type="evidence" value="ECO:0007669"/>
    <property type="project" value="UniProtKB-KW"/>
</dbReference>
<dbReference type="SUPFAM" id="SSF56436">
    <property type="entry name" value="C-type lectin-like"/>
    <property type="match status" value="1"/>
</dbReference>
<dbReference type="PROSITE" id="PS50041">
    <property type="entry name" value="C_TYPE_LECTIN_2"/>
    <property type="match status" value="1"/>
</dbReference>
<keyword evidence="4" id="KW-0472">Membrane</keyword>
<dbReference type="STRING" id="8167.A0A484CWL9"/>
<accession>A0A484CWL9</accession>
<dbReference type="InterPro" id="IPR050111">
    <property type="entry name" value="C-type_lectin/snaclec_domain"/>
</dbReference>
<dbReference type="CDD" id="cd03590">
    <property type="entry name" value="CLECT_DC-SIGN_like"/>
    <property type="match status" value="1"/>
</dbReference>
<keyword evidence="7" id="KW-1185">Reference proteome</keyword>
<dbReference type="SUPFAM" id="SSF57997">
    <property type="entry name" value="Tropomyosin"/>
    <property type="match status" value="1"/>
</dbReference>
<dbReference type="EMBL" id="SCKG01000010">
    <property type="protein sequence ID" value="TDH07355.1"/>
    <property type="molecule type" value="Genomic_DNA"/>
</dbReference>
<keyword evidence="4" id="KW-1133">Transmembrane helix</keyword>
<reference evidence="6 7" key="1">
    <citation type="submission" date="2019-01" db="EMBL/GenBank/DDBJ databases">
        <title>A chromosome-scale genome assembly of the yellow perch, Perca flavescens.</title>
        <authorList>
            <person name="Feron R."/>
            <person name="Morvezen R."/>
            <person name="Bestin A."/>
            <person name="Haffray P."/>
            <person name="Klopp C."/>
            <person name="Zahm M."/>
            <person name="Cabau C."/>
            <person name="Roques C."/>
            <person name="Donnadieu C."/>
            <person name="Bouchez O."/>
            <person name="Christie M."/>
            <person name="Larson W."/>
            <person name="Guiguen Y."/>
        </authorList>
    </citation>
    <scope>NUCLEOTIDE SEQUENCE [LARGE SCALE GENOMIC DNA]</scope>
    <source>
        <strain evidence="6">YP-PL-M2</strain>
        <tissue evidence="6">Blood</tissue>
    </source>
</reference>
<dbReference type="Gene3D" id="1.20.5.400">
    <property type="match status" value="3"/>
</dbReference>
<keyword evidence="1" id="KW-0430">Lectin</keyword>
<dbReference type="InterPro" id="IPR016187">
    <property type="entry name" value="CTDL_fold"/>
</dbReference>
<dbReference type="AlphaFoldDB" id="A0A484CWL9"/>
<proteinExistence type="predicted"/>
<feature type="transmembrane region" description="Helical" evidence="4">
    <location>
        <begin position="50"/>
        <end position="72"/>
    </location>
</feature>
<feature type="coiled-coil region" evidence="3">
    <location>
        <begin position="105"/>
        <end position="268"/>
    </location>
</feature>
<evidence type="ECO:0000313" key="7">
    <source>
        <dbReference type="Proteomes" id="UP000295070"/>
    </source>
</evidence>